<keyword evidence="5" id="KW-0804">Transcription</keyword>
<dbReference type="KEGG" id="mbe:MBM_06784"/>
<proteinExistence type="predicted"/>
<organism evidence="9 10">
    <name type="scientific">Marssonina brunnea f. sp. multigermtubi (strain MB_m1)</name>
    <name type="common">Marssonina leaf spot fungus</name>
    <dbReference type="NCBI Taxonomy" id="1072389"/>
    <lineage>
        <taxon>Eukaryota</taxon>
        <taxon>Fungi</taxon>
        <taxon>Dikarya</taxon>
        <taxon>Ascomycota</taxon>
        <taxon>Pezizomycotina</taxon>
        <taxon>Leotiomycetes</taxon>
        <taxon>Helotiales</taxon>
        <taxon>Drepanopezizaceae</taxon>
        <taxon>Drepanopeziza</taxon>
    </lineage>
</organism>
<evidence type="ECO:0000313" key="10">
    <source>
        <dbReference type="Proteomes" id="UP000006753"/>
    </source>
</evidence>
<reference evidence="9 10" key="1">
    <citation type="journal article" date="2012" name="BMC Genomics">
        <title>Sequencing the genome of Marssonina brunnea reveals fungus-poplar co-evolution.</title>
        <authorList>
            <person name="Zhu S."/>
            <person name="Cao Y.-Z."/>
            <person name="Jiang C."/>
            <person name="Tan B.-Y."/>
            <person name="Wang Z."/>
            <person name="Feng S."/>
            <person name="Zhang L."/>
            <person name="Su X.-H."/>
            <person name="Brejova B."/>
            <person name="Vinar T."/>
            <person name="Xu M."/>
            <person name="Wang M.-X."/>
            <person name="Zhang S.-G."/>
            <person name="Huang M.-R."/>
            <person name="Wu R."/>
            <person name="Zhou Y."/>
        </authorList>
    </citation>
    <scope>NUCLEOTIDE SEQUENCE [LARGE SCALE GENOMIC DNA]</scope>
    <source>
        <strain evidence="9 10">MB_m1</strain>
    </source>
</reference>
<dbReference type="PANTHER" id="PTHR46077:SF1">
    <property type="entry name" value="TOP1 BINDING ARGININE_SERINE RICH PROTEIN, E3 UBIQUITIN LIGASE"/>
    <property type="match status" value="1"/>
</dbReference>
<dbReference type="Proteomes" id="UP000006753">
    <property type="component" value="Unassembled WGS sequence"/>
</dbReference>
<dbReference type="GO" id="GO:0008270">
    <property type="term" value="F:zinc ion binding"/>
    <property type="evidence" value="ECO:0007669"/>
    <property type="project" value="UniProtKB-KW"/>
</dbReference>
<dbReference type="InterPro" id="IPR013083">
    <property type="entry name" value="Znf_RING/FYVE/PHD"/>
</dbReference>
<protein>
    <recommendedName>
        <fullName evidence="2">RING-type E3 ubiquitin transferase</fullName>
        <ecNumber evidence="2">2.3.2.27</ecNumber>
    </recommendedName>
</protein>
<evidence type="ECO:0000256" key="5">
    <source>
        <dbReference type="ARBA" id="ARBA00023163"/>
    </source>
</evidence>
<dbReference type="PANTHER" id="PTHR46077">
    <property type="entry name" value="E3 UBIQUITIN-PROTEIN LIGASE TOPORS"/>
    <property type="match status" value="1"/>
</dbReference>
<feature type="compositionally biased region" description="Low complexity" evidence="7">
    <location>
        <begin position="104"/>
        <end position="117"/>
    </location>
</feature>
<evidence type="ECO:0000256" key="2">
    <source>
        <dbReference type="ARBA" id="ARBA00012483"/>
    </source>
</evidence>
<feature type="domain" description="RING-type" evidence="8">
    <location>
        <begin position="35"/>
        <end position="75"/>
    </location>
</feature>
<dbReference type="SMART" id="SM00184">
    <property type="entry name" value="RING"/>
    <property type="match status" value="1"/>
</dbReference>
<dbReference type="AlphaFoldDB" id="K1X2M8"/>
<dbReference type="eggNOG" id="KOG0800">
    <property type="taxonomic scope" value="Eukaryota"/>
</dbReference>
<feature type="compositionally biased region" description="Basic and acidic residues" evidence="7">
    <location>
        <begin position="291"/>
        <end position="304"/>
    </location>
</feature>
<feature type="region of interest" description="Disordered" evidence="7">
    <location>
        <begin position="104"/>
        <end position="146"/>
    </location>
</feature>
<dbReference type="Gene3D" id="3.30.40.10">
    <property type="entry name" value="Zinc/RING finger domain, C3HC4 (zinc finger)"/>
    <property type="match status" value="1"/>
</dbReference>
<evidence type="ECO:0000256" key="3">
    <source>
        <dbReference type="ARBA" id="ARBA00022679"/>
    </source>
</evidence>
<feature type="region of interest" description="Disordered" evidence="7">
    <location>
        <begin position="286"/>
        <end position="307"/>
    </location>
</feature>
<evidence type="ECO:0000256" key="4">
    <source>
        <dbReference type="ARBA" id="ARBA00023015"/>
    </source>
</evidence>
<evidence type="ECO:0000256" key="6">
    <source>
        <dbReference type="PROSITE-ProRule" id="PRU00175"/>
    </source>
</evidence>
<accession>K1X2M8</accession>
<evidence type="ECO:0000313" key="9">
    <source>
        <dbReference type="EMBL" id="EKD15023.1"/>
    </source>
</evidence>
<keyword evidence="6" id="KW-0479">Metal-binding</keyword>
<dbReference type="STRING" id="1072389.K1X2M8"/>
<dbReference type="GO" id="GO:0000209">
    <property type="term" value="P:protein polyubiquitination"/>
    <property type="evidence" value="ECO:0007669"/>
    <property type="project" value="TreeGrafter"/>
</dbReference>
<keyword evidence="6" id="KW-0862">Zinc</keyword>
<dbReference type="HOGENOM" id="CLU_050242_0_1_1"/>
<dbReference type="OrthoDB" id="444265at2759"/>
<dbReference type="GO" id="GO:0061630">
    <property type="term" value="F:ubiquitin protein ligase activity"/>
    <property type="evidence" value="ECO:0007669"/>
    <property type="project" value="UniProtKB-EC"/>
</dbReference>
<comment type="catalytic activity">
    <reaction evidence="1">
        <text>S-ubiquitinyl-[E2 ubiquitin-conjugating enzyme]-L-cysteine + [acceptor protein]-L-lysine = [E2 ubiquitin-conjugating enzyme]-L-cysteine + N(6)-ubiquitinyl-[acceptor protein]-L-lysine.</text>
        <dbReference type="EC" id="2.3.2.27"/>
    </reaction>
</comment>
<dbReference type="InParanoid" id="K1X2M8"/>
<keyword evidence="6" id="KW-0863">Zinc-finger</keyword>
<name>K1X2M8_MARBU</name>
<keyword evidence="3" id="KW-0808">Transferase</keyword>
<gene>
    <name evidence="9" type="ORF">MBM_06784</name>
</gene>
<dbReference type="GO" id="GO:0006513">
    <property type="term" value="P:protein monoubiquitination"/>
    <property type="evidence" value="ECO:0007669"/>
    <property type="project" value="TreeGrafter"/>
</dbReference>
<evidence type="ECO:0000259" key="8">
    <source>
        <dbReference type="PROSITE" id="PS50089"/>
    </source>
</evidence>
<dbReference type="OMA" id="RRHIYRH"/>
<dbReference type="Pfam" id="PF13639">
    <property type="entry name" value="zf-RING_2"/>
    <property type="match status" value="1"/>
</dbReference>
<keyword evidence="4" id="KW-0805">Transcription regulation</keyword>
<dbReference type="InterPro" id="IPR001841">
    <property type="entry name" value="Znf_RING"/>
</dbReference>
<dbReference type="EMBL" id="JH921443">
    <property type="protein sequence ID" value="EKD15023.1"/>
    <property type="molecule type" value="Genomic_DNA"/>
</dbReference>
<keyword evidence="10" id="KW-1185">Reference proteome</keyword>
<sequence length="399" mass="45232">MDTEPLNARSQILLTALAEISGRRDASTEPEGDCCVICLERISDQAVAQPCKHASFDFLCLISWLQEQSCCPLCKADVKTVQYNFTDSGPAVFRTYEVASTKSEPSVSTSSSNVGYSRPSSFELRPRRPYRRRENNSAPTQTPDQALLRRKQVYEQQLFSLHVGSNRVSRFRDLTPALFTTDAELVSRARKWIRRELQVFTFLNADASSTSNDRRANNAEFLLEYIVAILKTVDIQGSEAQAEEMLKDFLGRETTRLFLHELSAWLRSPYTELAAWDAHVQYSEGSNVGRKGGENSRYTSDRPRGRGGYRCSGKGYDSVRGRPRGQVNGVILRIVHILCKFQPRHVVARYNSHHYGVSVQREGRRGKKICGTKRRWMNMRGKGIGQESCCDCKFLNGYL</sequence>
<evidence type="ECO:0000256" key="7">
    <source>
        <dbReference type="SAM" id="MobiDB-lite"/>
    </source>
</evidence>
<dbReference type="EC" id="2.3.2.27" evidence="2"/>
<dbReference type="PROSITE" id="PS50089">
    <property type="entry name" value="ZF_RING_2"/>
    <property type="match status" value="1"/>
</dbReference>
<dbReference type="SUPFAM" id="SSF57850">
    <property type="entry name" value="RING/U-box"/>
    <property type="match status" value="1"/>
</dbReference>
<evidence type="ECO:0000256" key="1">
    <source>
        <dbReference type="ARBA" id="ARBA00000900"/>
    </source>
</evidence>